<dbReference type="EMBL" id="BJOC01000018">
    <property type="protein sequence ID" value="GED22312.1"/>
    <property type="molecule type" value="Genomic_DNA"/>
</dbReference>
<accession>A0A4Y4EWK4</accession>
<organism evidence="1 2">
    <name type="scientific">Halomonas halmophila</name>
    <dbReference type="NCBI Taxonomy" id="252"/>
    <lineage>
        <taxon>Bacteria</taxon>
        <taxon>Pseudomonadati</taxon>
        <taxon>Pseudomonadota</taxon>
        <taxon>Gammaproteobacteria</taxon>
        <taxon>Oceanospirillales</taxon>
        <taxon>Halomonadaceae</taxon>
        <taxon>Halomonas</taxon>
    </lineage>
</organism>
<evidence type="ECO:0000313" key="1">
    <source>
        <dbReference type="EMBL" id="GED22312.1"/>
    </source>
</evidence>
<sequence length="91" mass="10517">MYGSLFFWVIAGIPEPGSDYTFRYYIVPCNEMAHNVADRHQEWLSTPGKKGQQRKDSSVRAVAVEEGAAPYFWNVARYEGRWDLIDDALRD</sequence>
<gene>
    <name evidence="1" type="ORF">HHA01_12890</name>
</gene>
<name>A0A4Y4EWK4_9GAMM</name>
<proteinExistence type="predicted"/>
<protein>
    <submittedName>
        <fullName evidence="1">Uncharacterized protein</fullName>
    </submittedName>
</protein>
<comment type="caution">
    <text evidence="1">The sequence shown here is derived from an EMBL/GenBank/DDBJ whole genome shotgun (WGS) entry which is preliminary data.</text>
</comment>
<dbReference type="Proteomes" id="UP000319812">
    <property type="component" value="Unassembled WGS sequence"/>
</dbReference>
<reference evidence="1 2" key="1">
    <citation type="submission" date="2019-06" db="EMBL/GenBank/DDBJ databases">
        <title>Whole genome shotgun sequence of Halomonas halmophila NBRC 15537.</title>
        <authorList>
            <person name="Hosoyama A."/>
            <person name="Uohara A."/>
            <person name="Ohji S."/>
            <person name="Ichikawa N."/>
        </authorList>
    </citation>
    <scope>NUCLEOTIDE SEQUENCE [LARGE SCALE GENOMIC DNA]</scope>
    <source>
        <strain evidence="1 2">NBRC 15537</strain>
    </source>
</reference>
<keyword evidence="2" id="KW-1185">Reference proteome</keyword>
<dbReference type="AlphaFoldDB" id="A0A4Y4EWK4"/>
<evidence type="ECO:0000313" key="2">
    <source>
        <dbReference type="Proteomes" id="UP000319812"/>
    </source>
</evidence>